<protein>
    <recommendedName>
        <fullName evidence="12">P-type ATPase A domain-containing protein</fullName>
    </recommendedName>
</protein>
<evidence type="ECO:0000256" key="1">
    <source>
        <dbReference type="ARBA" id="ARBA00004141"/>
    </source>
</evidence>
<dbReference type="Proteomes" id="UP000261660">
    <property type="component" value="Unplaced"/>
</dbReference>
<dbReference type="InterPro" id="IPR001757">
    <property type="entry name" value="P_typ_ATPase"/>
</dbReference>
<dbReference type="GO" id="GO:0006874">
    <property type="term" value="P:intracellular calcium ion homeostasis"/>
    <property type="evidence" value="ECO:0007669"/>
    <property type="project" value="TreeGrafter"/>
</dbReference>
<name>A0A3Q3FH28_9LABR</name>
<dbReference type="Pfam" id="PF00122">
    <property type="entry name" value="E1-E2_ATPase"/>
    <property type="match status" value="1"/>
</dbReference>
<proteinExistence type="inferred from homology"/>
<evidence type="ECO:0000313" key="13">
    <source>
        <dbReference type="Ensembl" id="ENSLBEP00000018473.1"/>
    </source>
</evidence>
<dbReference type="GO" id="GO:0019829">
    <property type="term" value="F:ATPase-coupled monoatomic cation transmembrane transporter activity"/>
    <property type="evidence" value="ECO:0007669"/>
    <property type="project" value="TreeGrafter"/>
</dbReference>
<dbReference type="PANTHER" id="PTHR45630">
    <property type="entry name" value="CATION-TRANSPORTING ATPASE-RELATED"/>
    <property type="match status" value="1"/>
</dbReference>
<evidence type="ECO:0000256" key="7">
    <source>
        <dbReference type="ARBA" id="ARBA00022842"/>
    </source>
</evidence>
<dbReference type="GO" id="GO:0015203">
    <property type="term" value="F:polyamine transmembrane transporter activity"/>
    <property type="evidence" value="ECO:0007669"/>
    <property type="project" value="TreeGrafter"/>
</dbReference>
<keyword evidence="10 11" id="KW-0472">Membrane</keyword>
<accession>A0A3Q3FH28</accession>
<keyword evidence="4" id="KW-0479">Metal-binding</keyword>
<feature type="transmembrane region" description="Helical" evidence="11">
    <location>
        <begin position="147"/>
        <end position="167"/>
    </location>
</feature>
<dbReference type="GO" id="GO:0016887">
    <property type="term" value="F:ATP hydrolysis activity"/>
    <property type="evidence" value="ECO:0007669"/>
    <property type="project" value="InterPro"/>
</dbReference>
<keyword evidence="9 11" id="KW-1133">Transmembrane helix</keyword>
<keyword evidence="14" id="KW-1185">Reference proteome</keyword>
<dbReference type="FunFam" id="1.20.1110.10:FF:000023">
    <property type="entry name" value="Cation-transporting ATPase"/>
    <property type="match status" value="1"/>
</dbReference>
<keyword evidence="6" id="KW-0067">ATP-binding</keyword>
<evidence type="ECO:0000256" key="6">
    <source>
        <dbReference type="ARBA" id="ARBA00022840"/>
    </source>
</evidence>
<reference evidence="13" key="2">
    <citation type="submission" date="2025-09" db="UniProtKB">
        <authorList>
            <consortium name="Ensembl"/>
        </authorList>
    </citation>
    <scope>IDENTIFICATION</scope>
</reference>
<dbReference type="InterPro" id="IPR023298">
    <property type="entry name" value="ATPase_P-typ_TM_dom_sf"/>
</dbReference>
<feature type="domain" description="P-type ATPase A" evidence="12">
    <location>
        <begin position="9"/>
        <end position="117"/>
    </location>
</feature>
<dbReference type="InterPro" id="IPR059000">
    <property type="entry name" value="ATPase_P-type_domA"/>
</dbReference>
<dbReference type="InterPro" id="IPR006544">
    <property type="entry name" value="P-type_TPase_V"/>
</dbReference>
<dbReference type="InterPro" id="IPR008250">
    <property type="entry name" value="ATPase_P-typ_transduc_dom_A_sf"/>
</dbReference>
<evidence type="ECO:0000256" key="10">
    <source>
        <dbReference type="ARBA" id="ARBA00023136"/>
    </source>
</evidence>
<evidence type="ECO:0000256" key="4">
    <source>
        <dbReference type="ARBA" id="ARBA00022723"/>
    </source>
</evidence>
<evidence type="ECO:0000256" key="11">
    <source>
        <dbReference type="SAM" id="Phobius"/>
    </source>
</evidence>
<evidence type="ECO:0000256" key="2">
    <source>
        <dbReference type="ARBA" id="ARBA00006000"/>
    </source>
</evidence>
<keyword evidence="8" id="KW-1278">Translocase</keyword>
<keyword evidence="3 11" id="KW-0812">Transmembrane</keyword>
<dbReference type="InParanoid" id="A0A3Q3FH28"/>
<evidence type="ECO:0000256" key="3">
    <source>
        <dbReference type="ARBA" id="ARBA00022692"/>
    </source>
</evidence>
<dbReference type="Ensembl" id="ENSLBET00000019498.1">
    <property type="protein sequence ID" value="ENSLBEP00000018473.1"/>
    <property type="gene ID" value="ENSLBEG00000014232.1"/>
</dbReference>
<dbReference type="SUPFAM" id="SSF81665">
    <property type="entry name" value="Calcium ATPase, transmembrane domain M"/>
    <property type="match status" value="1"/>
</dbReference>
<dbReference type="AlphaFoldDB" id="A0A3Q3FH28"/>
<dbReference type="GeneTree" id="ENSGT00940000155941"/>
<sequence>MVAAHSVVRVSVCRGDQDIEQALSTELVPGDVIIIPANGMIMPCDAVLIHGTCIVNESMLTGESVPVTKTSLPSVGEDASDSYNIEEHKRHTLFCGTRVIQTRFYAGELVKAVVVRTVAGIGFIYTIVLSIMHKVPAKTIIIESLDIITITVPPALPAAMTAGIVYAQRRLKHVGIFCISPQRINICGQLNLVCFDKVLGSPAVALSTCHSPLSLPGFQLYSLSSLCIKKKAQKAKINL</sequence>
<comment type="subcellular location">
    <subcellularLocation>
        <location evidence="1">Membrane</location>
        <topology evidence="1">Multi-pass membrane protein</topology>
    </subcellularLocation>
</comment>
<feature type="transmembrane region" description="Helical" evidence="11">
    <location>
        <begin position="113"/>
        <end position="135"/>
    </location>
</feature>
<dbReference type="GO" id="GO:0140358">
    <property type="term" value="F:P-type transmembrane transporter activity"/>
    <property type="evidence" value="ECO:0007669"/>
    <property type="project" value="InterPro"/>
</dbReference>
<evidence type="ECO:0000256" key="9">
    <source>
        <dbReference type="ARBA" id="ARBA00022989"/>
    </source>
</evidence>
<dbReference type="STRING" id="56723.ENSLBEP00000018473"/>
<keyword evidence="7" id="KW-0460">Magnesium</keyword>
<reference evidence="13" key="1">
    <citation type="submission" date="2025-08" db="UniProtKB">
        <authorList>
            <consortium name="Ensembl"/>
        </authorList>
    </citation>
    <scope>IDENTIFICATION</scope>
</reference>
<dbReference type="PANTHER" id="PTHR45630:SF12">
    <property type="entry name" value="POLYAMINE-TRANSPORTING ATPASE 13A3"/>
    <property type="match status" value="1"/>
</dbReference>
<dbReference type="Gene3D" id="2.70.150.10">
    <property type="entry name" value="Calcium-transporting ATPase, cytoplasmic transduction domain A"/>
    <property type="match status" value="1"/>
</dbReference>
<keyword evidence="5" id="KW-0547">Nucleotide-binding</keyword>
<comment type="similarity">
    <text evidence="2">Belongs to the cation transport ATPase (P-type) (TC 3.A.3) family. Type V subfamily.</text>
</comment>
<evidence type="ECO:0000256" key="8">
    <source>
        <dbReference type="ARBA" id="ARBA00022967"/>
    </source>
</evidence>
<evidence type="ECO:0000259" key="12">
    <source>
        <dbReference type="Pfam" id="PF00122"/>
    </source>
</evidence>
<evidence type="ECO:0000256" key="5">
    <source>
        <dbReference type="ARBA" id="ARBA00022741"/>
    </source>
</evidence>
<dbReference type="SUPFAM" id="SSF81653">
    <property type="entry name" value="Calcium ATPase, transduction domain A"/>
    <property type="match status" value="1"/>
</dbReference>
<dbReference type="NCBIfam" id="TIGR01494">
    <property type="entry name" value="ATPase_P-type"/>
    <property type="match status" value="1"/>
</dbReference>
<evidence type="ECO:0000313" key="14">
    <source>
        <dbReference type="Proteomes" id="UP000261660"/>
    </source>
</evidence>
<dbReference type="GO" id="GO:0031902">
    <property type="term" value="C:late endosome membrane"/>
    <property type="evidence" value="ECO:0007669"/>
    <property type="project" value="TreeGrafter"/>
</dbReference>
<dbReference type="GO" id="GO:0046872">
    <property type="term" value="F:metal ion binding"/>
    <property type="evidence" value="ECO:0007669"/>
    <property type="project" value="UniProtKB-KW"/>
</dbReference>
<organism evidence="13 14">
    <name type="scientific">Labrus bergylta</name>
    <name type="common">ballan wrasse</name>
    <dbReference type="NCBI Taxonomy" id="56723"/>
    <lineage>
        <taxon>Eukaryota</taxon>
        <taxon>Metazoa</taxon>
        <taxon>Chordata</taxon>
        <taxon>Craniata</taxon>
        <taxon>Vertebrata</taxon>
        <taxon>Euteleostomi</taxon>
        <taxon>Actinopterygii</taxon>
        <taxon>Neopterygii</taxon>
        <taxon>Teleostei</taxon>
        <taxon>Neoteleostei</taxon>
        <taxon>Acanthomorphata</taxon>
        <taxon>Eupercaria</taxon>
        <taxon>Labriformes</taxon>
        <taxon>Labridae</taxon>
        <taxon>Labrus</taxon>
    </lineage>
</organism>
<dbReference type="GO" id="GO:0005524">
    <property type="term" value="F:ATP binding"/>
    <property type="evidence" value="ECO:0007669"/>
    <property type="project" value="UniProtKB-KW"/>
</dbReference>